<organism evidence="1 2">
    <name type="scientific">Rotaria sordida</name>
    <dbReference type="NCBI Taxonomy" id="392033"/>
    <lineage>
        <taxon>Eukaryota</taxon>
        <taxon>Metazoa</taxon>
        <taxon>Spiralia</taxon>
        <taxon>Gnathifera</taxon>
        <taxon>Rotifera</taxon>
        <taxon>Eurotatoria</taxon>
        <taxon>Bdelloidea</taxon>
        <taxon>Philodinida</taxon>
        <taxon>Philodinidae</taxon>
        <taxon>Rotaria</taxon>
    </lineage>
</organism>
<proteinExistence type="predicted"/>
<dbReference type="EMBL" id="CAJOAX010000015">
    <property type="protein sequence ID" value="CAF3479609.1"/>
    <property type="molecule type" value="Genomic_DNA"/>
</dbReference>
<reference evidence="1" key="1">
    <citation type="submission" date="2021-02" db="EMBL/GenBank/DDBJ databases">
        <authorList>
            <person name="Nowell W R."/>
        </authorList>
    </citation>
    <scope>NUCLEOTIDE SEQUENCE</scope>
</reference>
<protein>
    <submittedName>
        <fullName evidence="1">Uncharacterized protein</fullName>
    </submittedName>
</protein>
<comment type="caution">
    <text evidence="1">The sequence shown here is derived from an EMBL/GenBank/DDBJ whole genome shotgun (WGS) entry which is preliminary data.</text>
</comment>
<sequence>MMIFTTTRITNHNCHTDILSQWLRHSSSNIKVRLHLKSKKNKLYKNFHTHAKLHHFINDIYNQFSNTHHQIKKNNVFKPSMYSKKLLQTSIKKKNRTQHSLETNLINSQTIDQTSSIPTNINRIINTSDSNNKKNRTRIRRNFLRENNFNDEYDANVYDNDDRIYFRNRQEDIAEQKPSFDGEYYLPVSTKFKMRDNNGLYEDEIDQIDHAHNEEERNANKRFMQNDEKLINPDRLSNDVNLDLNDNNYRQYFKNNHNRKKFYEKNFNDYNYKLDRQRNNSERKYLKNDYSDKQDQLENEE</sequence>
<accession>A0A818FQN7</accession>
<dbReference type="AlphaFoldDB" id="A0A818FQN7"/>
<name>A0A818FQN7_9BILA</name>
<dbReference type="Proteomes" id="UP000663823">
    <property type="component" value="Unassembled WGS sequence"/>
</dbReference>
<evidence type="ECO:0000313" key="2">
    <source>
        <dbReference type="Proteomes" id="UP000663823"/>
    </source>
</evidence>
<gene>
    <name evidence="1" type="ORF">OTI717_LOCUS438</name>
</gene>
<evidence type="ECO:0000313" key="1">
    <source>
        <dbReference type="EMBL" id="CAF3479609.1"/>
    </source>
</evidence>